<evidence type="ECO:0000259" key="3">
    <source>
        <dbReference type="PROSITE" id="PS50015"/>
    </source>
</evidence>
<dbReference type="GeneID" id="20238170"/>
<reference evidence="4 5" key="1">
    <citation type="journal article" date="2013" name="Nature">
        <title>Insights into bilaterian evolution from three spiralian genomes.</title>
        <authorList>
            <person name="Simakov O."/>
            <person name="Marletaz F."/>
            <person name="Cho S.J."/>
            <person name="Edsinger-Gonzales E."/>
            <person name="Havlak P."/>
            <person name="Hellsten U."/>
            <person name="Kuo D.H."/>
            <person name="Larsson T."/>
            <person name="Lv J."/>
            <person name="Arendt D."/>
            <person name="Savage R."/>
            <person name="Osoegawa K."/>
            <person name="de Jong P."/>
            <person name="Grimwood J."/>
            <person name="Chapman J.A."/>
            <person name="Shapiro H."/>
            <person name="Aerts A."/>
            <person name="Otillar R.P."/>
            <person name="Terry A.Y."/>
            <person name="Boore J.L."/>
            <person name="Grigoriev I.V."/>
            <person name="Lindberg D.R."/>
            <person name="Seaver E.C."/>
            <person name="Weisblat D.A."/>
            <person name="Putnam N.H."/>
            <person name="Rokhsar D.S."/>
        </authorList>
    </citation>
    <scope>NUCLEOTIDE SEQUENCE [LARGE SCALE GENOMIC DNA]</scope>
</reference>
<evidence type="ECO:0000256" key="1">
    <source>
        <dbReference type="ARBA" id="ARBA00023157"/>
    </source>
</evidence>
<keyword evidence="2" id="KW-0732">Signal</keyword>
<dbReference type="EMBL" id="KB201459">
    <property type="protein sequence ID" value="ESO96434.1"/>
    <property type="molecule type" value="Genomic_DNA"/>
</dbReference>
<dbReference type="HOGENOM" id="CLU_1962079_0_0_1"/>
<dbReference type="SUPFAM" id="SSF47862">
    <property type="entry name" value="Saposin"/>
    <property type="match status" value="1"/>
</dbReference>
<proteinExistence type="predicted"/>
<organism evidence="4 5">
    <name type="scientific">Lottia gigantea</name>
    <name type="common">Giant owl limpet</name>
    <dbReference type="NCBI Taxonomy" id="225164"/>
    <lineage>
        <taxon>Eukaryota</taxon>
        <taxon>Metazoa</taxon>
        <taxon>Spiralia</taxon>
        <taxon>Lophotrochozoa</taxon>
        <taxon>Mollusca</taxon>
        <taxon>Gastropoda</taxon>
        <taxon>Patellogastropoda</taxon>
        <taxon>Lottioidea</taxon>
        <taxon>Lottiidae</taxon>
        <taxon>Lottia</taxon>
    </lineage>
</organism>
<gene>
    <name evidence="4" type="ORF">LOTGIDRAFT_159844</name>
</gene>
<dbReference type="PROSITE" id="PS50015">
    <property type="entry name" value="SAP_B"/>
    <property type="match status" value="1"/>
</dbReference>
<feature type="signal peptide" evidence="2">
    <location>
        <begin position="1"/>
        <end position="20"/>
    </location>
</feature>
<feature type="chain" id="PRO_5004718462" description="Saposin B-type domain-containing protein" evidence="2">
    <location>
        <begin position="21"/>
        <end position="130"/>
    </location>
</feature>
<dbReference type="InterPro" id="IPR011001">
    <property type="entry name" value="Saposin-like"/>
</dbReference>
<accession>V4C4G9</accession>
<dbReference type="CTD" id="20238170"/>
<dbReference type="Proteomes" id="UP000030746">
    <property type="component" value="Unassembled WGS sequence"/>
</dbReference>
<feature type="domain" description="Saposin B-type" evidence="3">
    <location>
        <begin position="36"/>
        <end position="116"/>
    </location>
</feature>
<evidence type="ECO:0000313" key="5">
    <source>
        <dbReference type="Proteomes" id="UP000030746"/>
    </source>
</evidence>
<name>V4C4G9_LOTGI</name>
<dbReference type="AlphaFoldDB" id="V4C4G9"/>
<sequence length="130" mass="13907">MNRLALYAIAALALMSSANGFGIERGFLDLFMKAGSEDQCQDCLDFFGDLSSVLSGPDFGDRVRQGLEELCSEVGMDVQECADTSLLFIQTVLGALTADMPVRDICDTIAYCEPIPDTTSPAPSTAAPHF</sequence>
<dbReference type="InterPro" id="IPR008139">
    <property type="entry name" value="SaposinB_dom"/>
</dbReference>
<dbReference type="KEGG" id="lgi:LOTGIDRAFT_159844"/>
<evidence type="ECO:0000313" key="4">
    <source>
        <dbReference type="EMBL" id="ESO96434.1"/>
    </source>
</evidence>
<keyword evidence="5" id="KW-1185">Reference proteome</keyword>
<protein>
    <recommendedName>
        <fullName evidence="3">Saposin B-type domain-containing protein</fullName>
    </recommendedName>
</protein>
<evidence type="ECO:0000256" key="2">
    <source>
        <dbReference type="SAM" id="SignalP"/>
    </source>
</evidence>
<keyword evidence="1" id="KW-1015">Disulfide bond</keyword>
<dbReference type="Gene3D" id="1.10.225.10">
    <property type="entry name" value="Saposin-like"/>
    <property type="match status" value="1"/>
</dbReference>
<dbReference type="RefSeq" id="XP_009052798.1">
    <property type="nucleotide sequence ID" value="XM_009054550.1"/>
</dbReference>